<keyword evidence="3" id="KW-1185">Reference proteome</keyword>
<evidence type="ECO:0000313" key="3">
    <source>
        <dbReference type="Proteomes" id="UP001501237"/>
    </source>
</evidence>
<name>A0ABP6QE19_9ACTN</name>
<evidence type="ECO:0000256" key="1">
    <source>
        <dbReference type="ARBA" id="ARBA00023002"/>
    </source>
</evidence>
<dbReference type="Pfam" id="PF13738">
    <property type="entry name" value="Pyr_redox_3"/>
    <property type="match status" value="1"/>
</dbReference>
<dbReference type="InterPro" id="IPR036188">
    <property type="entry name" value="FAD/NAD-bd_sf"/>
</dbReference>
<dbReference type="Proteomes" id="UP001501237">
    <property type="component" value="Unassembled WGS sequence"/>
</dbReference>
<dbReference type="RefSeq" id="WP_344831706.1">
    <property type="nucleotide sequence ID" value="NZ_BAAAUV010000011.1"/>
</dbReference>
<keyword evidence="1" id="KW-0560">Oxidoreductase</keyword>
<dbReference type="InterPro" id="IPR050982">
    <property type="entry name" value="Auxin_biosynth/cation_transpt"/>
</dbReference>
<proteinExistence type="predicted"/>
<evidence type="ECO:0000313" key="2">
    <source>
        <dbReference type="EMBL" id="GAA3220946.1"/>
    </source>
</evidence>
<dbReference type="EMBL" id="BAAAUV010000011">
    <property type="protein sequence ID" value="GAA3220946.1"/>
    <property type="molecule type" value="Genomic_DNA"/>
</dbReference>
<dbReference type="Gene3D" id="3.50.50.60">
    <property type="entry name" value="FAD/NAD(P)-binding domain"/>
    <property type="match status" value="1"/>
</dbReference>
<dbReference type="SUPFAM" id="SSF51905">
    <property type="entry name" value="FAD/NAD(P)-binding domain"/>
    <property type="match status" value="1"/>
</dbReference>
<reference evidence="3" key="1">
    <citation type="journal article" date="2019" name="Int. J. Syst. Evol. Microbiol.">
        <title>The Global Catalogue of Microorganisms (GCM) 10K type strain sequencing project: providing services to taxonomists for standard genome sequencing and annotation.</title>
        <authorList>
            <consortium name="The Broad Institute Genomics Platform"/>
            <consortium name="The Broad Institute Genome Sequencing Center for Infectious Disease"/>
            <person name="Wu L."/>
            <person name="Ma J."/>
        </authorList>
    </citation>
    <scope>NUCLEOTIDE SEQUENCE [LARGE SCALE GENOMIC DNA]</scope>
    <source>
        <strain evidence="3">JCM 9377</strain>
    </source>
</reference>
<dbReference type="PANTHER" id="PTHR43539">
    <property type="entry name" value="FLAVIN-BINDING MONOOXYGENASE-LIKE PROTEIN (AFU_ORTHOLOGUE AFUA_4G09220)"/>
    <property type="match status" value="1"/>
</dbReference>
<sequence>MSSCKVDSIVLGAGPYGLSVGAYSNHAGLETMVVGTPMQFWDNHMPEGMCLKSERHASSLGTPAKGSRLEDYHRDQKIPAPPDQPIPIDTFTRYGKWFAAKNIPHIERTQAVAVDFATGGFTVTLLDGKKLLAPKVTMALGARPFAHIPEQLIGLSAALVSHSSDHRDFRRFADKDVIVVGAGQAALETAVLLARAGARPQLLARTKRLQWNDEPSFTRNRVSRMRTPQSGLGTGWRTWVWSERPQVVRYLPSPIRSHIVRTTLGPAGAWWLRGQFDETVEVVLGQRIIAAWQEDDRCYLKTISDQGEVQMMKADHVIAATGFQVDVDRLSLLSPQIRQNVQRVGKSPMLSRTFESTVPGLHFAGVTAASTFGPVMRFVHGADFTASRVVDGLTRKGR</sequence>
<gene>
    <name evidence="2" type="ORF">GCM10010468_45850</name>
</gene>
<protein>
    <submittedName>
        <fullName evidence="2">Uncharacterized protein</fullName>
    </submittedName>
</protein>
<dbReference type="PRINTS" id="PR00368">
    <property type="entry name" value="FADPNR"/>
</dbReference>
<dbReference type="PANTHER" id="PTHR43539:SF78">
    <property type="entry name" value="FLAVIN-CONTAINING MONOOXYGENASE"/>
    <property type="match status" value="1"/>
</dbReference>
<comment type="caution">
    <text evidence="2">The sequence shown here is derived from an EMBL/GenBank/DDBJ whole genome shotgun (WGS) entry which is preliminary data.</text>
</comment>
<organism evidence="2 3">
    <name type="scientific">Actinocorallia longicatena</name>
    <dbReference type="NCBI Taxonomy" id="111803"/>
    <lineage>
        <taxon>Bacteria</taxon>
        <taxon>Bacillati</taxon>
        <taxon>Actinomycetota</taxon>
        <taxon>Actinomycetes</taxon>
        <taxon>Streptosporangiales</taxon>
        <taxon>Thermomonosporaceae</taxon>
        <taxon>Actinocorallia</taxon>
    </lineage>
</organism>
<dbReference type="PRINTS" id="PR00469">
    <property type="entry name" value="PNDRDTASEII"/>
</dbReference>
<accession>A0ABP6QE19</accession>